<evidence type="ECO:0000256" key="1">
    <source>
        <dbReference type="SAM" id="MobiDB-lite"/>
    </source>
</evidence>
<evidence type="ECO:0000313" key="3">
    <source>
        <dbReference type="EMBL" id="CZR58600.1"/>
    </source>
</evidence>
<feature type="domain" description="C2H2-type" evidence="2">
    <location>
        <begin position="227"/>
        <end position="261"/>
    </location>
</feature>
<dbReference type="Proteomes" id="UP000184330">
    <property type="component" value="Unassembled WGS sequence"/>
</dbReference>
<reference evidence="3 4" key="1">
    <citation type="submission" date="2016-03" db="EMBL/GenBank/DDBJ databases">
        <authorList>
            <person name="Ploux O."/>
        </authorList>
    </citation>
    <scope>NUCLEOTIDE SEQUENCE [LARGE SCALE GENOMIC DNA]</scope>
    <source>
        <strain evidence="3 4">UAMH 11012</strain>
    </source>
</reference>
<feature type="region of interest" description="Disordered" evidence="1">
    <location>
        <begin position="17"/>
        <end position="38"/>
    </location>
</feature>
<feature type="region of interest" description="Disordered" evidence="1">
    <location>
        <begin position="273"/>
        <end position="339"/>
    </location>
</feature>
<dbReference type="SMART" id="SM00355">
    <property type="entry name" value="ZnF_C2H2"/>
    <property type="match status" value="3"/>
</dbReference>
<evidence type="ECO:0000313" key="4">
    <source>
        <dbReference type="Proteomes" id="UP000184330"/>
    </source>
</evidence>
<dbReference type="EMBL" id="FJOG01000012">
    <property type="protein sequence ID" value="CZR58600.1"/>
    <property type="molecule type" value="Genomic_DNA"/>
</dbReference>
<organism evidence="3 4">
    <name type="scientific">Phialocephala subalpina</name>
    <dbReference type="NCBI Taxonomy" id="576137"/>
    <lineage>
        <taxon>Eukaryota</taxon>
        <taxon>Fungi</taxon>
        <taxon>Dikarya</taxon>
        <taxon>Ascomycota</taxon>
        <taxon>Pezizomycotina</taxon>
        <taxon>Leotiomycetes</taxon>
        <taxon>Helotiales</taxon>
        <taxon>Mollisiaceae</taxon>
        <taxon>Phialocephala</taxon>
        <taxon>Phialocephala fortinii species complex</taxon>
    </lineage>
</organism>
<name>A0A1L7X0R5_9HELO</name>
<dbReference type="OrthoDB" id="2687452at2759"/>
<feature type="domain" description="C2H2-type" evidence="2">
    <location>
        <begin position="129"/>
        <end position="156"/>
    </location>
</feature>
<sequence length="405" mass="45361">MVRGARRFREDESCDIAEGYGGNSGPIRRQRKSEGTTSFKLMAHSEQTETLEPSASNSFSALFQADDSPHQAVYGPSSPLSDLPYVPSPCYQCNDLRTVQVSDPVYDTLDDLLVHVLRDHEGPSRWIAAKCPWTGCQTKCTFDTLNIWLDHVRIVHQKAFYCEREDCKIRRGGPNPKPFGSQADLNRHSLIKHLPPRLCGKPGCPGKENLNRIDKRTKHILEYHGQFLCTVDGCIRGRQIGNDYYGFATNDKLAQHRRKKHWLLDDMFPDYGTTSRDSHHEDNSKPQTPIETLQLPESPRSLISDETWVDSGYGSQYGDKEESPPPPYPTDLGRSASRKVGSYPEGVEAWCRSQSTMASGVSPDPSSLTFANYQASTIDQPSELTKGPGLLRIMFSRPPTVGKLT</sequence>
<keyword evidence="4" id="KW-1185">Reference proteome</keyword>
<dbReference type="InterPro" id="IPR013087">
    <property type="entry name" value="Znf_C2H2_type"/>
</dbReference>
<evidence type="ECO:0000259" key="2">
    <source>
        <dbReference type="SMART" id="SM00355"/>
    </source>
</evidence>
<proteinExistence type="predicted"/>
<dbReference type="AlphaFoldDB" id="A0A1L7X0R5"/>
<accession>A0A1L7X0R5</accession>
<feature type="domain" description="C2H2-type" evidence="2">
    <location>
        <begin position="160"/>
        <end position="193"/>
    </location>
</feature>
<protein>
    <recommendedName>
        <fullName evidence="2">C2H2-type domain-containing protein</fullName>
    </recommendedName>
</protein>
<gene>
    <name evidence="3" type="ORF">PAC_08492</name>
</gene>